<dbReference type="RefSeq" id="WP_122937416.1">
    <property type="nucleotide sequence ID" value="NZ_RHHB01000026.1"/>
</dbReference>
<comment type="subcellular location">
    <subcellularLocation>
        <location evidence="1">Cytoplasm</location>
    </subcellularLocation>
</comment>
<evidence type="ECO:0000313" key="14">
    <source>
        <dbReference type="Proteomes" id="UP000275048"/>
    </source>
</evidence>
<sequence>MRLDVPSTAAMEDLGRELGALLRAGDLVVLTGPLGAGKTTLTRGIGEALGVRGAVQSPTFVLARTHPSLVGGAPLVHVDAYRLGGAAELEDLDLDFARSVVVVEWGAGLLDGVSDSWLDVVIERARGGERQGAPDAAAPGPGGAASGDDELDADEPRSVTVVGHGPRWAGTRFAADAEPDAGRRTPAAGH</sequence>
<reference evidence="13 14" key="1">
    <citation type="submission" date="2018-10" db="EMBL/GenBank/DDBJ databases">
        <title>Isolation, diversity and antibacterial activity of antinobacteria from the wheat rhizosphere soil.</title>
        <authorList>
            <person name="Sun T."/>
        </authorList>
    </citation>
    <scope>NUCLEOTIDE SEQUENCE [LARGE SCALE GENOMIC DNA]</scope>
    <source>
        <strain evidence="13 14">SJ-23</strain>
    </source>
</reference>
<keyword evidence="13" id="KW-0808">Transferase</keyword>
<comment type="function">
    <text evidence="10">Required for the formation of a threonylcarbamoyl group on adenosine at position 37 (t(6)A37) in tRNAs that read codons beginning with adenine. Is involved in the transfer of the threonylcarbamoyl moiety of threonylcarbamoyl-AMP (TC-AMP) to the N6 group of A37, together with TsaD and TsaB. TsaE seems to play an indirect role in the t(6)A biosynthesis pathway, possibly in regulating the core enzymatic function of TsaD.</text>
</comment>
<dbReference type="Gene3D" id="3.40.50.300">
    <property type="entry name" value="P-loop containing nucleotide triphosphate hydrolases"/>
    <property type="match status" value="1"/>
</dbReference>
<evidence type="ECO:0000256" key="4">
    <source>
        <dbReference type="ARBA" id="ARBA00022490"/>
    </source>
</evidence>
<keyword evidence="9" id="KW-0460">Magnesium</keyword>
<evidence type="ECO:0000256" key="1">
    <source>
        <dbReference type="ARBA" id="ARBA00004496"/>
    </source>
</evidence>
<keyword evidence="6" id="KW-0479">Metal-binding</keyword>
<dbReference type="Pfam" id="PF02367">
    <property type="entry name" value="TsaE"/>
    <property type="match status" value="1"/>
</dbReference>
<evidence type="ECO:0000313" key="13">
    <source>
        <dbReference type="EMBL" id="RNB47207.1"/>
    </source>
</evidence>
<keyword evidence="14" id="KW-1185">Reference proteome</keyword>
<gene>
    <name evidence="13" type="primary">tsaE</name>
    <name evidence="13" type="ORF">EDM22_12495</name>
</gene>
<keyword evidence="8" id="KW-0067">ATP-binding</keyword>
<evidence type="ECO:0000256" key="12">
    <source>
        <dbReference type="SAM" id="MobiDB-lite"/>
    </source>
</evidence>
<dbReference type="InterPro" id="IPR027417">
    <property type="entry name" value="P-loop_NTPase"/>
</dbReference>
<comment type="caution">
    <text evidence="13">The sequence shown here is derived from an EMBL/GenBank/DDBJ whole genome shotgun (WGS) entry which is preliminary data.</text>
</comment>
<dbReference type="EMBL" id="RHHB01000026">
    <property type="protein sequence ID" value="RNB47207.1"/>
    <property type="molecule type" value="Genomic_DNA"/>
</dbReference>
<name>A0A3M8A9D2_9MICO</name>
<dbReference type="InterPro" id="IPR003442">
    <property type="entry name" value="T6A_TsaE"/>
</dbReference>
<proteinExistence type="inferred from homology"/>
<evidence type="ECO:0000256" key="11">
    <source>
        <dbReference type="ARBA" id="ARBA00032441"/>
    </source>
</evidence>
<dbReference type="SUPFAM" id="SSF52540">
    <property type="entry name" value="P-loop containing nucleoside triphosphate hydrolases"/>
    <property type="match status" value="1"/>
</dbReference>
<evidence type="ECO:0000256" key="9">
    <source>
        <dbReference type="ARBA" id="ARBA00022842"/>
    </source>
</evidence>
<keyword evidence="4" id="KW-0963">Cytoplasm</keyword>
<evidence type="ECO:0000256" key="5">
    <source>
        <dbReference type="ARBA" id="ARBA00022694"/>
    </source>
</evidence>
<dbReference type="GO" id="GO:0002949">
    <property type="term" value="P:tRNA threonylcarbamoyladenosine modification"/>
    <property type="evidence" value="ECO:0007669"/>
    <property type="project" value="InterPro"/>
</dbReference>
<dbReference type="Proteomes" id="UP000275048">
    <property type="component" value="Unassembled WGS sequence"/>
</dbReference>
<keyword evidence="7" id="KW-0547">Nucleotide-binding</keyword>
<organism evidence="13 14">
    <name type="scientific">Agromyces tardus</name>
    <dbReference type="NCBI Taxonomy" id="2583849"/>
    <lineage>
        <taxon>Bacteria</taxon>
        <taxon>Bacillati</taxon>
        <taxon>Actinomycetota</taxon>
        <taxon>Actinomycetes</taxon>
        <taxon>Micrococcales</taxon>
        <taxon>Microbacteriaceae</taxon>
        <taxon>Agromyces</taxon>
    </lineage>
</organism>
<evidence type="ECO:0000256" key="7">
    <source>
        <dbReference type="ARBA" id="ARBA00022741"/>
    </source>
</evidence>
<dbReference type="NCBIfam" id="TIGR00150">
    <property type="entry name" value="T6A_YjeE"/>
    <property type="match status" value="1"/>
</dbReference>
<evidence type="ECO:0000256" key="8">
    <source>
        <dbReference type="ARBA" id="ARBA00022840"/>
    </source>
</evidence>
<keyword evidence="5" id="KW-0819">tRNA processing</keyword>
<feature type="region of interest" description="Disordered" evidence="12">
    <location>
        <begin position="128"/>
        <end position="190"/>
    </location>
</feature>
<evidence type="ECO:0000256" key="6">
    <source>
        <dbReference type="ARBA" id="ARBA00022723"/>
    </source>
</evidence>
<evidence type="ECO:0000256" key="10">
    <source>
        <dbReference type="ARBA" id="ARBA00024908"/>
    </source>
</evidence>
<dbReference type="GO" id="GO:0005524">
    <property type="term" value="F:ATP binding"/>
    <property type="evidence" value="ECO:0007669"/>
    <property type="project" value="UniProtKB-KW"/>
</dbReference>
<protein>
    <recommendedName>
        <fullName evidence="3">tRNA threonylcarbamoyladenosine biosynthesis protein TsaE</fullName>
    </recommendedName>
    <alternativeName>
        <fullName evidence="11">t(6)A37 threonylcarbamoyladenosine biosynthesis protein TsaE</fullName>
    </alternativeName>
</protein>
<dbReference type="PANTHER" id="PTHR33540:SF2">
    <property type="entry name" value="TRNA THREONYLCARBAMOYLADENOSINE BIOSYNTHESIS PROTEIN TSAE"/>
    <property type="match status" value="1"/>
</dbReference>
<evidence type="ECO:0000256" key="3">
    <source>
        <dbReference type="ARBA" id="ARBA00019010"/>
    </source>
</evidence>
<dbReference type="OrthoDB" id="9800307at2"/>
<dbReference type="GO" id="GO:0005737">
    <property type="term" value="C:cytoplasm"/>
    <property type="evidence" value="ECO:0007669"/>
    <property type="project" value="UniProtKB-SubCell"/>
</dbReference>
<dbReference type="PANTHER" id="PTHR33540">
    <property type="entry name" value="TRNA THREONYLCARBAMOYLADENOSINE BIOSYNTHESIS PROTEIN TSAE"/>
    <property type="match status" value="1"/>
</dbReference>
<accession>A0A3M8A9D2</accession>
<dbReference type="GO" id="GO:0016740">
    <property type="term" value="F:transferase activity"/>
    <property type="evidence" value="ECO:0007669"/>
    <property type="project" value="UniProtKB-KW"/>
</dbReference>
<dbReference type="AlphaFoldDB" id="A0A3M8A9D2"/>
<comment type="similarity">
    <text evidence="2">Belongs to the TsaE family.</text>
</comment>
<dbReference type="GO" id="GO:0046872">
    <property type="term" value="F:metal ion binding"/>
    <property type="evidence" value="ECO:0007669"/>
    <property type="project" value="UniProtKB-KW"/>
</dbReference>
<evidence type="ECO:0000256" key="2">
    <source>
        <dbReference type="ARBA" id="ARBA00007599"/>
    </source>
</evidence>